<evidence type="ECO:0000256" key="4">
    <source>
        <dbReference type="HAMAP-Rule" id="MF_01476"/>
    </source>
</evidence>
<keyword evidence="2 4" id="KW-0689">Ribosomal protein</keyword>
<dbReference type="InterPro" id="IPR011332">
    <property type="entry name" value="Ribosomal_zn-bd"/>
</dbReference>
<dbReference type="HAMAP" id="MF_01476">
    <property type="entry name" value="Ribosomal_L44e"/>
    <property type="match status" value="1"/>
</dbReference>
<keyword evidence="3 4" id="KW-0687">Ribonucleoprotein</keyword>
<dbReference type="EMBL" id="AP018732">
    <property type="protein sequence ID" value="BBE42995.1"/>
    <property type="molecule type" value="Genomic_DNA"/>
</dbReference>
<comment type="cofactor">
    <cofactor evidence="4">
        <name>Zn(2+)</name>
        <dbReference type="ChEBI" id="CHEBI:29105"/>
    </cofactor>
    <text evidence="4">Binds 1 zinc ion per subunit.</text>
</comment>
<comment type="similarity">
    <text evidence="1 4 5">Belongs to the eukaryotic ribosomal protein eL42 family.</text>
</comment>
<keyword evidence="4" id="KW-0863">Zinc-finger</keyword>
<feature type="binding site" evidence="4">
    <location>
        <position position="14"/>
    </location>
    <ligand>
        <name>Zn(2+)</name>
        <dbReference type="ChEBI" id="CHEBI:29105"/>
    </ligand>
</feature>
<sequence>MKMPNVVTTYCPRCHKHTEHSVSLYKKGKDRKTAWGARRHEWEKKGYGGQKEPELKRTAKTTKKQTLKLKCRACGYVSVREGMRLKKLEIVEGGRSKGG</sequence>
<comment type="subunit">
    <text evidence="4">Part of the 50S ribosomal subunit.</text>
</comment>
<dbReference type="InterPro" id="IPR053708">
    <property type="entry name" value="Ribosomal_LSU_eL42"/>
</dbReference>
<dbReference type="GO" id="GO:1990904">
    <property type="term" value="C:ribonucleoprotein complex"/>
    <property type="evidence" value="ECO:0007669"/>
    <property type="project" value="UniProtKB-KW"/>
</dbReference>
<dbReference type="GO" id="GO:0003735">
    <property type="term" value="F:structural constituent of ribosome"/>
    <property type="evidence" value="ECO:0007669"/>
    <property type="project" value="InterPro"/>
</dbReference>
<protein>
    <recommendedName>
        <fullName evidence="4">Large ribosomal subunit protein eL42</fullName>
    </recommendedName>
</protein>
<evidence type="ECO:0000256" key="5">
    <source>
        <dbReference type="RuleBase" id="RU000666"/>
    </source>
</evidence>
<feature type="binding site" evidence="4">
    <location>
        <position position="11"/>
    </location>
    <ligand>
        <name>Zn(2+)</name>
        <dbReference type="ChEBI" id="CHEBI:29105"/>
    </ligand>
</feature>
<evidence type="ECO:0000313" key="6">
    <source>
        <dbReference type="EMBL" id="BBE42995.1"/>
    </source>
</evidence>
<feature type="binding site" evidence="4">
    <location>
        <position position="71"/>
    </location>
    <ligand>
        <name>Zn(2+)</name>
        <dbReference type="ChEBI" id="CHEBI:29105"/>
    </ligand>
</feature>
<dbReference type="Pfam" id="PF00935">
    <property type="entry name" value="Ribosomal_L44"/>
    <property type="match status" value="1"/>
</dbReference>
<dbReference type="Gene3D" id="3.10.450.80">
    <property type="match status" value="1"/>
</dbReference>
<keyword evidence="4" id="KW-0694">RNA-binding</keyword>
<keyword evidence="4" id="KW-0862">Zinc</keyword>
<feature type="zinc finger region" description="C4-type" evidence="4">
    <location>
        <begin position="11"/>
        <end position="74"/>
    </location>
</feature>
<dbReference type="Proteomes" id="UP000509448">
    <property type="component" value="Chromosome"/>
</dbReference>
<keyword evidence="4" id="KW-0699">rRNA-binding</keyword>
<keyword evidence="4" id="KW-0479">Metal-binding</keyword>
<evidence type="ECO:0000256" key="3">
    <source>
        <dbReference type="ARBA" id="ARBA00023274"/>
    </source>
</evidence>
<reference evidence="6 7" key="1">
    <citation type="journal article" date="2019" name="ISME J.">
        <title>Isolation and characterization of a thermophilic sulfur- and iron-reducing thaumarchaeote from a terrestrial acidic hot spring.</title>
        <authorList>
            <person name="Kato S."/>
            <person name="Itoh T."/>
            <person name="Yuki M."/>
            <person name="Nagamori M."/>
            <person name="Ohnishi M."/>
            <person name="Uematsu K."/>
            <person name="Suzuki K."/>
            <person name="Takashina T."/>
            <person name="Ohkuma M."/>
        </authorList>
    </citation>
    <scope>NUCLEOTIDE SEQUENCE [LARGE SCALE GENOMIC DNA]</scope>
    <source>
        <strain evidence="6 7">NAS-02</strain>
    </source>
</reference>
<dbReference type="OrthoDB" id="52456at2157"/>
<gene>
    <name evidence="4" type="primary">rpl44e</name>
    <name evidence="6" type="ORF">NAS2_1621</name>
</gene>
<name>A0A4P2VQB1_9ARCH</name>
<evidence type="ECO:0000313" key="7">
    <source>
        <dbReference type="Proteomes" id="UP000509448"/>
    </source>
</evidence>
<accession>A0A4P2VQB1</accession>
<dbReference type="GO" id="GO:0005840">
    <property type="term" value="C:ribosome"/>
    <property type="evidence" value="ECO:0007669"/>
    <property type="project" value="UniProtKB-KW"/>
</dbReference>
<dbReference type="NCBIfam" id="NF004425">
    <property type="entry name" value="PRK05767.1"/>
    <property type="match status" value="1"/>
</dbReference>
<dbReference type="PANTHER" id="PTHR10369">
    <property type="entry name" value="60S RIBOSOMAL PROTEIN L36A/L44"/>
    <property type="match status" value="1"/>
</dbReference>
<dbReference type="GO" id="GO:0006412">
    <property type="term" value="P:translation"/>
    <property type="evidence" value="ECO:0007669"/>
    <property type="project" value="UniProtKB-UniRule"/>
</dbReference>
<dbReference type="GO" id="GO:0070180">
    <property type="term" value="F:large ribosomal subunit rRNA binding"/>
    <property type="evidence" value="ECO:0007669"/>
    <property type="project" value="UniProtKB-UniRule"/>
</dbReference>
<dbReference type="FunFam" id="3.10.450.80:FF:000001">
    <property type="entry name" value="60S ribosomal protein L44"/>
    <property type="match status" value="1"/>
</dbReference>
<dbReference type="SUPFAM" id="SSF57829">
    <property type="entry name" value="Zn-binding ribosomal proteins"/>
    <property type="match status" value="1"/>
</dbReference>
<comment type="function">
    <text evidence="4">Binds to the 23S rRNA.</text>
</comment>
<dbReference type="GO" id="GO:0008270">
    <property type="term" value="F:zinc ion binding"/>
    <property type="evidence" value="ECO:0007669"/>
    <property type="project" value="UniProtKB-UniRule"/>
</dbReference>
<dbReference type="RefSeq" id="WP_174449164.1">
    <property type="nucleotide sequence ID" value="NZ_AP018732.1"/>
</dbReference>
<dbReference type="GeneID" id="55585427"/>
<dbReference type="AlphaFoldDB" id="A0A4P2VQB1"/>
<dbReference type="PROSITE" id="PS01172">
    <property type="entry name" value="RIBOSOMAL_L44E"/>
    <property type="match status" value="1"/>
</dbReference>
<dbReference type="InterPro" id="IPR000552">
    <property type="entry name" value="Ribosomal_eL44"/>
</dbReference>
<evidence type="ECO:0000256" key="1">
    <source>
        <dbReference type="ARBA" id="ARBA00009364"/>
    </source>
</evidence>
<feature type="binding site" evidence="4">
    <location>
        <position position="74"/>
    </location>
    <ligand>
        <name>Zn(2+)</name>
        <dbReference type="ChEBI" id="CHEBI:29105"/>
    </ligand>
</feature>
<dbReference type="KEGG" id="ccai:NAS2_1621"/>
<evidence type="ECO:0000256" key="2">
    <source>
        <dbReference type="ARBA" id="ARBA00022980"/>
    </source>
</evidence>
<proteinExistence type="inferred from homology"/>
<organism evidence="6 7">
    <name type="scientific">Conexivisphaera calida</name>
    <dbReference type="NCBI Taxonomy" id="1874277"/>
    <lineage>
        <taxon>Archaea</taxon>
        <taxon>Nitrososphaerota</taxon>
        <taxon>Conexivisphaeria</taxon>
        <taxon>Conexivisphaerales</taxon>
        <taxon>Conexivisphaeraceae</taxon>
        <taxon>Conexivisphaera</taxon>
    </lineage>
</organism>
<keyword evidence="7" id="KW-1185">Reference proteome</keyword>